<accession>T1H3Y9</accession>
<evidence type="ECO:0000313" key="3">
    <source>
        <dbReference type="Proteomes" id="UP000015102"/>
    </source>
</evidence>
<dbReference type="HOGENOM" id="CLU_2127271_0_0_1"/>
<organism evidence="2 3">
    <name type="scientific">Megaselia scalaris</name>
    <name type="common">Humpbacked fly</name>
    <name type="synonym">Phora scalaris</name>
    <dbReference type="NCBI Taxonomy" id="36166"/>
    <lineage>
        <taxon>Eukaryota</taxon>
        <taxon>Metazoa</taxon>
        <taxon>Ecdysozoa</taxon>
        <taxon>Arthropoda</taxon>
        <taxon>Hexapoda</taxon>
        <taxon>Insecta</taxon>
        <taxon>Pterygota</taxon>
        <taxon>Neoptera</taxon>
        <taxon>Endopterygota</taxon>
        <taxon>Diptera</taxon>
        <taxon>Brachycera</taxon>
        <taxon>Muscomorpha</taxon>
        <taxon>Platypezoidea</taxon>
        <taxon>Phoridae</taxon>
        <taxon>Megaseliini</taxon>
        <taxon>Megaselia</taxon>
    </lineage>
</organism>
<sequence>MNSNQNNTSLENKSLEFKNTSLNENSDRSSSRNNSNCHEISLPVPVLSEPIFINRIVPTGNTSLSQSQQGMAISELAYINERMDMRSDCDAYWRPHQLASLATPCDDKAVKQAK</sequence>
<dbReference type="AlphaFoldDB" id="T1H3Y9"/>
<dbReference type="EMBL" id="CAQQ02018623">
    <property type="status" value="NOT_ANNOTATED_CDS"/>
    <property type="molecule type" value="Genomic_DNA"/>
</dbReference>
<reference evidence="2" key="2">
    <citation type="submission" date="2015-06" db="UniProtKB">
        <authorList>
            <consortium name="EnsemblMetazoa"/>
        </authorList>
    </citation>
    <scope>IDENTIFICATION</scope>
</reference>
<protein>
    <submittedName>
        <fullName evidence="2">Uncharacterized protein</fullName>
    </submittedName>
</protein>
<proteinExistence type="predicted"/>
<feature type="compositionally biased region" description="Polar residues" evidence="1">
    <location>
        <begin position="1"/>
        <end position="22"/>
    </location>
</feature>
<keyword evidence="3" id="KW-1185">Reference proteome</keyword>
<evidence type="ECO:0000313" key="2">
    <source>
        <dbReference type="EnsemblMetazoa" id="MESCA010986-PA"/>
    </source>
</evidence>
<dbReference type="Proteomes" id="UP000015102">
    <property type="component" value="Unassembled WGS sequence"/>
</dbReference>
<dbReference type="EnsemblMetazoa" id="MESCA010986-RA">
    <property type="protein sequence ID" value="MESCA010986-PA"/>
    <property type="gene ID" value="MESCA010986"/>
</dbReference>
<name>T1H3Y9_MEGSC</name>
<feature type="region of interest" description="Disordered" evidence="1">
    <location>
        <begin position="1"/>
        <end position="38"/>
    </location>
</feature>
<evidence type="ECO:0000256" key="1">
    <source>
        <dbReference type="SAM" id="MobiDB-lite"/>
    </source>
</evidence>
<reference evidence="3" key="1">
    <citation type="submission" date="2013-02" db="EMBL/GenBank/DDBJ databases">
        <authorList>
            <person name="Hughes D."/>
        </authorList>
    </citation>
    <scope>NUCLEOTIDE SEQUENCE</scope>
    <source>
        <strain>Durham</strain>
        <strain evidence="3">NC isolate 2 -- Noor lab</strain>
    </source>
</reference>